<evidence type="ECO:0000313" key="1">
    <source>
        <dbReference type="EMBL" id="GAA0715661.1"/>
    </source>
</evidence>
<keyword evidence="2" id="KW-1185">Reference proteome</keyword>
<name>A0ABN1IKC0_9GAMM</name>
<evidence type="ECO:0008006" key="3">
    <source>
        <dbReference type="Google" id="ProtNLM"/>
    </source>
</evidence>
<organism evidence="1 2">
    <name type="scientific">Dokdonella soli</name>
    <dbReference type="NCBI Taxonomy" id="529810"/>
    <lineage>
        <taxon>Bacteria</taxon>
        <taxon>Pseudomonadati</taxon>
        <taxon>Pseudomonadota</taxon>
        <taxon>Gammaproteobacteria</taxon>
        <taxon>Lysobacterales</taxon>
        <taxon>Rhodanobacteraceae</taxon>
        <taxon>Dokdonella</taxon>
    </lineage>
</organism>
<dbReference type="Proteomes" id="UP001501523">
    <property type="component" value="Unassembled WGS sequence"/>
</dbReference>
<reference evidence="1 2" key="1">
    <citation type="journal article" date="2019" name="Int. J. Syst. Evol. Microbiol.">
        <title>The Global Catalogue of Microorganisms (GCM) 10K type strain sequencing project: providing services to taxonomists for standard genome sequencing and annotation.</title>
        <authorList>
            <consortium name="The Broad Institute Genomics Platform"/>
            <consortium name="The Broad Institute Genome Sequencing Center for Infectious Disease"/>
            <person name="Wu L."/>
            <person name="Ma J."/>
        </authorList>
    </citation>
    <scope>NUCLEOTIDE SEQUENCE [LARGE SCALE GENOMIC DNA]</scope>
    <source>
        <strain evidence="1 2">JCM 15421</strain>
    </source>
</reference>
<dbReference type="SUPFAM" id="SSF56935">
    <property type="entry name" value="Porins"/>
    <property type="match status" value="1"/>
</dbReference>
<proteinExistence type="predicted"/>
<evidence type="ECO:0000313" key="2">
    <source>
        <dbReference type="Proteomes" id="UP001501523"/>
    </source>
</evidence>
<accession>A0ABN1IKC0</accession>
<comment type="caution">
    <text evidence="1">The sequence shown here is derived from an EMBL/GenBank/DDBJ whole genome shotgun (WGS) entry which is preliminary data.</text>
</comment>
<gene>
    <name evidence="1" type="ORF">GCM10009105_21250</name>
</gene>
<dbReference type="RefSeq" id="WP_343790758.1">
    <property type="nucleotide sequence ID" value="NZ_BAAAEU010000010.1"/>
</dbReference>
<dbReference type="EMBL" id="BAAAEU010000010">
    <property type="protein sequence ID" value="GAA0715661.1"/>
    <property type="molecule type" value="Genomic_DNA"/>
</dbReference>
<sequence length="445" mass="49045">MALLRSAGRVLGLIIPVVAWTQAHAARFDYRLELGIEHNDNVNLSENNPISQNILEPALGFTFAEEGSDVQARAEGILQYRDYLGGAFGNELRSQLGGHLNWVMLPERLSLVVEDYLGVQPINTLLVNTPTNVQQTNVIAVGPNLNFRLGSTTHGQAELRYINSYAEETREFDSNRLAGALRIIKDLSATSQLSGNVQVEHVNFTHSGSGPNYDRYNLYARYARSLRLFDYAVDLGYTSIDSGPPFGSHAKPLLRANADWRPSERSTVTLTAAHQYSDAASGMIDTVELRVKPSLGLPIPTSIATGGVVTSSAPYLESRVNLGYTYRVAQGAIGAEAFYDKLDYLNEGLVPSQGNLKRSVRGGDVVATWLLRPELTLGANVTADHVRYSAIARTDKDLTFGVFLLQQWARHWSWRLNLAHYKRDSTVPGQGASQNIIYFGVAYTR</sequence>
<protein>
    <recommendedName>
        <fullName evidence="3">TIGR03016 family PEP-CTERM system-associated outer membrane protein</fullName>
    </recommendedName>
</protein>